<dbReference type="InterPro" id="IPR020845">
    <property type="entry name" value="AMP-binding_CS"/>
</dbReference>
<reference evidence="10" key="1">
    <citation type="submission" date="2025-08" db="UniProtKB">
        <authorList>
            <consortium name="RefSeq"/>
        </authorList>
    </citation>
    <scope>IDENTIFICATION</scope>
    <source>
        <tissue evidence="10">Muscle</tissue>
    </source>
</reference>
<dbReference type="PANTHER" id="PTHR43605">
    <property type="entry name" value="ACYL-COENZYME A SYNTHETASE"/>
    <property type="match status" value="1"/>
</dbReference>
<comment type="catalytic activity">
    <reaction evidence="6">
        <text>a medium-chain fatty acid + ATP + CoA = a medium-chain fatty acyl-CoA + AMP + diphosphate</text>
        <dbReference type="Rhea" id="RHEA:48340"/>
        <dbReference type="ChEBI" id="CHEBI:30616"/>
        <dbReference type="ChEBI" id="CHEBI:33019"/>
        <dbReference type="ChEBI" id="CHEBI:57287"/>
        <dbReference type="ChEBI" id="CHEBI:59558"/>
        <dbReference type="ChEBI" id="CHEBI:90546"/>
        <dbReference type="ChEBI" id="CHEBI:456215"/>
        <dbReference type="EC" id="6.2.1.2"/>
    </reaction>
    <physiologicalReaction direction="left-to-right" evidence="6">
        <dbReference type="Rhea" id="RHEA:48341"/>
    </physiologicalReaction>
</comment>
<dbReference type="Pfam" id="PF00501">
    <property type="entry name" value="AMP-binding"/>
    <property type="match status" value="1"/>
</dbReference>
<evidence type="ECO:0000256" key="5">
    <source>
        <dbReference type="ARBA" id="ARBA00039009"/>
    </source>
</evidence>
<dbReference type="InterPro" id="IPR000873">
    <property type="entry name" value="AMP-dep_synth/lig_dom"/>
</dbReference>
<evidence type="ECO:0000256" key="3">
    <source>
        <dbReference type="ARBA" id="ARBA00022741"/>
    </source>
</evidence>
<dbReference type="InterPro" id="IPR045851">
    <property type="entry name" value="AMP-bd_C_sf"/>
</dbReference>
<dbReference type="GeneID" id="106472583"/>
<keyword evidence="2" id="KW-0436">Ligase</keyword>
<dbReference type="Pfam" id="PF13193">
    <property type="entry name" value="AMP-binding_C"/>
    <property type="match status" value="1"/>
</dbReference>
<dbReference type="Gene3D" id="3.30.300.30">
    <property type="match status" value="1"/>
</dbReference>
<proteinExistence type="inferred from homology"/>
<dbReference type="InterPro" id="IPR042099">
    <property type="entry name" value="ANL_N_sf"/>
</dbReference>
<dbReference type="Gene3D" id="3.40.50.12780">
    <property type="entry name" value="N-terminal domain of ligase-like"/>
    <property type="match status" value="1"/>
</dbReference>
<dbReference type="InterPro" id="IPR025110">
    <property type="entry name" value="AMP-bd_C"/>
</dbReference>
<dbReference type="RefSeq" id="XP_022256850.1">
    <property type="nucleotide sequence ID" value="XM_022401142.1"/>
</dbReference>
<dbReference type="PROSITE" id="PS00455">
    <property type="entry name" value="AMP_BINDING"/>
    <property type="match status" value="1"/>
</dbReference>
<keyword evidence="9" id="KW-1185">Reference proteome</keyword>
<evidence type="ECO:0000256" key="1">
    <source>
        <dbReference type="ARBA" id="ARBA00006432"/>
    </source>
</evidence>
<evidence type="ECO:0000259" key="7">
    <source>
        <dbReference type="Pfam" id="PF00501"/>
    </source>
</evidence>
<dbReference type="EC" id="6.2.1.2" evidence="5"/>
<gene>
    <name evidence="10" type="primary">LOC106472583</name>
</gene>
<feature type="domain" description="AMP-dependent synthetase/ligase" evidence="7">
    <location>
        <begin position="97"/>
        <end position="439"/>
    </location>
</feature>
<evidence type="ECO:0000256" key="2">
    <source>
        <dbReference type="ARBA" id="ARBA00022598"/>
    </source>
</evidence>
<comment type="similarity">
    <text evidence="1">Belongs to the ATP-dependent AMP-binding enzyme family.</text>
</comment>
<feature type="domain" description="AMP-binding enzyme C-terminal" evidence="8">
    <location>
        <begin position="490"/>
        <end position="570"/>
    </location>
</feature>
<dbReference type="PANTHER" id="PTHR43605:SF10">
    <property type="entry name" value="ACYL-COA SYNTHETASE MEDIUM CHAIN FAMILY MEMBER 3"/>
    <property type="match status" value="1"/>
</dbReference>
<dbReference type="SUPFAM" id="SSF56801">
    <property type="entry name" value="Acetyl-CoA synthetase-like"/>
    <property type="match status" value="1"/>
</dbReference>
<accession>A0ABM1TLU4</accession>
<dbReference type="InterPro" id="IPR051087">
    <property type="entry name" value="Mitochondrial_ACSM"/>
</dbReference>
<protein>
    <recommendedName>
        <fullName evidence="5">medium-chain acyl-CoA ligase</fullName>
        <ecNumber evidence="5">6.2.1.2</ecNumber>
    </recommendedName>
</protein>
<name>A0ABM1TLU4_LIMPO</name>
<keyword evidence="4" id="KW-0067">ATP-binding</keyword>
<evidence type="ECO:0000259" key="8">
    <source>
        <dbReference type="Pfam" id="PF13193"/>
    </source>
</evidence>
<keyword evidence="3" id="KW-0547">Nucleotide-binding</keyword>
<evidence type="ECO:0000256" key="4">
    <source>
        <dbReference type="ARBA" id="ARBA00022840"/>
    </source>
</evidence>
<dbReference type="Proteomes" id="UP000694941">
    <property type="component" value="Unplaced"/>
</dbReference>
<evidence type="ECO:0000313" key="9">
    <source>
        <dbReference type="Proteomes" id="UP000694941"/>
    </source>
</evidence>
<evidence type="ECO:0000313" key="10">
    <source>
        <dbReference type="RefSeq" id="XP_022256850.1"/>
    </source>
</evidence>
<sequence>MFILNGSVRALNWTYLRRHVKLPNLKSTLFIYSRALCDNSLLLHSRVNSYEEAWKQPHPLVPKYFNFVGDVIDKWASKEQDGLKVGKGAFWFVQVDGAEVSWSFKELSNLTKKAANVLENDCFLKTGERIIVMLPKVPEWWLINLAAIRVGLILSPANIQLTGKDILYRFSTFQPSAVFVDHQVASVIDQIADKCPSLRTKVLVSKEEKHRDGWLSFQSLLEKAPCSHQCVHSRSDEVFSVFFTSGTTGHPKMVEHTHASYGIGHHYTAKVLDLTESDIFWNIADTGWAKTAWSSMFTPWLAGCCVFVHEMPKFDPCLVLKTLERYPISTFCAPPTAYRLIVQQDLKQYSFSHLQNCLSGGEPLETHHRFEIFCFFKYQTALCSMLRCLSARPGSFGKPVPGIPLTIIDDEEKETPPGVEGHIVLKVKPRRPIGLFKGYTNNPNKMASVFKGDYFYTGDRGYKDQDGYFWFVGRSDDIIISSGYRIGPFEVESALLEHFAVMESAVVSSPDPERGEVVKAFVVLKENYRETDHDILVQELQGHVKSHTAPYKYPRKIEFVEELPKTISGKIRRKELRMKEWQKK</sequence>
<evidence type="ECO:0000256" key="6">
    <source>
        <dbReference type="ARBA" id="ARBA00048477"/>
    </source>
</evidence>
<organism evidence="9 10">
    <name type="scientific">Limulus polyphemus</name>
    <name type="common">Atlantic horseshoe crab</name>
    <dbReference type="NCBI Taxonomy" id="6850"/>
    <lineage>
        <taxon>Eukaryota</taxon>
        <taxon>Metazoa</taxon>
        <taxon>Ecdysozoa</taxon>
        <taxon>Arthropoda</taxon>
        <taxon>Chelicerata</taxon>
        <taxon>Merostomata</taxon>
        <taxon>Xiphosura</taxon>
        <taxon>Limulidae</taxon>
        <taxon>Limulus</taxon>
    </lineage>
</organism>